<gene>
    <name evidence="4" type="ORF">FWK35_00011903</name>
</gene>
<keyword evidence="2" id="KW-0812">Transmembrane</keyword>
<feature type="compositionally biased region" description="Basic residues" evidence="1">
    <location>
        <begin position="1"/>
        <end position="10"/>
    </location>
</feature>
<dbReference type="Proteomes" id="UP000478052">
    <property type="component" value="Unassembled WGS sequence"/>
</dbReference>
<reference evidence="4 5" key="1">
    <citation type="submission" date="2019-08" db="EMBL/GenBank/DDBJ databases">
        <title>Whole genome of Aphis craccivora.</title>
        <authorList>
            <person name="Voronova N.V."/>
            <person name="Shulinski R.S."/>
            <person name="Bandarenka Y.V."/>
            <person name="Zhorov D.G."/>
            <person name="Warner D."/>
        </authorList>
    </citation>
    <scope>NUCLEOTIDE SEQUENCE [LARGE SCALE GENOMIC DNA]</scope>
    <source>
        <strain evidence="4">180601</strain>
        <tissue evidence="4">Whole Body</tissue>
    </source>
</reference>
<feature type="transmembrane region" description="Helical" evidence="2">
    <location>
        <begin position="598"/>
        <end position="616"/>
    </location>
</feature>
<feature type="transmembrane region" description="Helical" evidence="2">
    <location>
        <begin position="668"/>
        <end position="686"/>
    </location>
</feature>
<comment type="caution">
    <text evidence="4">The sequence shown here is derived from an EMBL/GenBank/DDBJ whole genome shotgun (WGS) entry which is preliminary data.</text>
</comment>
<dbReference type="Pfam" id="PF01757">
    <property type="entry name" value="Acyl_transf_3"/>
    <property type="match status" value="1"/>
</dbReference>
<dbReference type="AlphaFoldDB" id="A0A6G0ZFH0"/>
<evidence type="ECO:0000313" key="5">
    <source>
        <dbReference type="Proteomes" id="UP000478052"/>
    </source>
</evidence>
<evidence type="ECO:0000256" key="2">
    <source>
        <dbReference type="SAM" id="Phobius"/>
    </source>
</evidence>
<dbReference type="SMART" id="SM00703">
    <property type="entry name" value="NRF"/>
    <property type="match status" value="1"/>
</dbReference>
<evidence type="ECO:0000313" key="4">
    <source>
        <dbReference type="EMBL" id="KAF0769738.1"/>
    </source>
</evidence>
<evidence type="ECO:0000259" key="3">
    <source>
        <dbReference type="SMART" id="SM00703"/>
    </source>
</evidence>
<feature type="transmembrane region" description="Helical" evidence="2">
    <location>
        <begin position="473"/>
        <end position="496"/>
    </location>
</feature>
<protein>
    <submittedName>
        <fullName evidence="4">Nose resistant to fluoxetine protein 6-like</fullName>
    </submittedName>
</protein>
<dbReference type="Pfam" id="PF20146">
    <property type="entry name" value="NRF"/>
    <property type="match status" value="1"/>
</dbReference>
<feature type="transmembrane region" description="Helical" evidence="2">
    <location>
        <begin position="383"/>
        <end position="402"/>
    </location>
</feature>
<keyword evidence="2" id="KW-1133">Transmembrane helix</keyword>
<feature type="region of interest" description="Disordered" evidence="1">
    <location>
        <begin position="1"/>
        <end position="21"/>
    </location>
</feature>
<dbReference type="GO" id="GO:0016747">
    <property type="term" value="F:acyltransferase activity, transferring groups other than amino-acyl groups"/>
    <property type="evidence" value="ECO:0007669"/>
    <property type="project" value="InterPro"/>
</dbReference>
<dbReference type="InterPro" id="IPR006621">
    <property type="entry name" value="Nose-resist-to-fluoxetine_N"/>
</dbReference>
<feature type="transmembrane region" description="Helical" evidence="2">
    <location>
        <begin position="516"/>
        <end position="542"/>
    </location>
</feature>
<feature type="transmembrane region" description="Helical" evidence="2">
    <location>
        <begin position="554"/>
        <end position="578"/>
    </location>
</feature>
<dbReference type="PANTHER" id="PTHR11161">
    <property type="entry name" value="O-ACYLTRANSFERASE"/>
    <property type="match status" value="1"/>
</dbReference>
<dbReference type="OrthoDB" id="6585993at2759"/>
<accession>A0A6G0ZFH0</accession>
<feature type="transmembrane region" description="Helical" evidence="2">
    <location>
        <begin position="447"/>
        <end position="466"/>
    </location>
</feature>
<feature type="transmembrane region" description="Helical" evidence="2">
    <location>
        <begin position="288"/>
        <end position="313"/>
    </location>
</feature>
<keyword evidence="2" id="KW-0472">Membrane</keyword>
<dbReference type="EMBL" id="VUJU01000542">
    <property type="protein sequence ID" value="KAF0769738.1"/>
    <property type="molecule type" value="Genomic_DNA"/>
</dbReference>
<feature type="transmembrane region" description="Helical" evidence="2">
    <location>
        <begin position="628"/>
        <end position="648"/>
    </location>
</feature>
<feature type="transmembrane region" description="Helical" evidence="2">
    <location>
        <begin position="229"/>
        <end position="253"/>
    </location>
</feature>
<name>A0A6G0ZFH0_APHCR</name>
<dbReference type="InterPro" id="IPR052728">
    <property type="entry name" value="O2_lipid_transport_reg"/>
</dbReference>
<feature type="transmembrane region" description="Helical" evidence="2">
    <location>
        <begin position="333"/>
        <end position="362"/>
    </location>
</feature>
<dbReference type="InterPro" id="IPR002656">
    <property type="entry name" value="Acyl_transf_3_dom"/>
</dbReference>
<keyword evidence="5" id="KW-1185">Reference proteome</keyword>
<evidence type="ECO:0000256" key="1">
    <source>
        <dbReference type="SAM" id="MobiDB-lite"/>
    </source>
</evidence>
<sequence>MIKLGPRPRLRTSDPGQSDPKLIPLTDEMVSRFAVFLLFLVSVNSSLTGPANILPALPNAIIKSENSQCQHDSLKLQLGLKNMTLWAQQMWDASAKQAVGLLSGNRFQLGDFDECLQVAKPIKAQYCLVDVKLDVPPQYSYADPLAREYDPLLPAWHKIYYGGARFKQRLDMIKWALCVPASCSALDVQTYLRSYIKENKLDMIENVSVADNMCTQAQRPGDEYTAYDIAFVLLIGFLVLLTIIATVFDYTVYSEQTAWQWNQESKSVDLIMCFSGRRAMQSLKNKNCVVRGLDLTPLCGTTTISMILIIIGHRWGFRLPGPLQNYEVNEQVFYNYFISIFTSHMDLLVDTFFAISGALMILILLDRLERSFISPFKVLVFKYFRLTPVYAVIIFFFATLQYKMGSGPLWEAFIGTDKKNCQQTWWISLLYLNNYVATDKTCGYHTWFMPCEFHFTIIGIVLGYVLHKKPKIGMYLTSMLMAVSIAVPFALTFIGQKPANIQFNMDFTTNPTNDDYFMSIYIKSHTRAGPYIVGAIFGYLLYRRKESTTKLNLTQTYVLLAISTLICTTTWFSGALLYHPSYVYDPLQAALYGSTIRSVWAAGLVTGLYALIIGPPNFVKNMLSWKPFIPLASLNFNAYMVNTILPVADTASRRTPDHFDIRNFVTDAISDTVMCLTAGLFLYLLVERPFRLLITQLFVSKSNENEKKNYVSQAIESNRDFDKVLPTHHRT</sequence>
<feature type="domain" description="Nose resistant-to-fluoxetine protein N-terminal" evidence="3">
    <location>
        <begin position="66"/>
        <end position="216"/>
    </location>
</feature>
<dbReference type="PANTHER" id="PTHR11161:SF71">
    <property type="entry name" value="NOSE RESISTANT-TO-FLUOXETINE PROTEIN N-TERMINAL DOMAIN-CONTAINING PROTEIN"/>
    <property type="match status" value="1"/>
</dbReference>
<organism evidence="4 5">
    <name type="scientific">Aphis craccivora</name>
    <name type="common">Cowpea aphid</name>
    <dbReference type="NCBI Taxonomy" id="307492"/>
    <lineage>
        <taxon>Eukaryota</taxon>
        <taxon>Metazoa</taxon>
        <taxon>Ecdysozoa</taxon>
        <taxon>Arthropoda</taxon>
        <taxon>Hexapoda</taxon>
        <taxon>Insecta</taxon>
        <taxon>Pterygota</taxon>
        <taxon>Neoptera</taxon>
        <taxon>Paraneoptera</taxon>
        <taxon>Hemiptera</taxon>
        <taxon>Sternorrhyncha</taxon>
        <taxon>Aphidomorpha</taxon>
        <taxon>Aphidoidea</taxon>
        <taxon>Aphididae</taxon>
        <taxon>Aphidini</taxon>
        <taxon>Aphis</taxon>
        <taxon>Aphis</taxon>
    </lineage>
</organism>
<proteinExistence type="predicted"/>